<reference evidence="1 2" key="1">
    <citation type="submission" date="2020-10" db="EMBL/GenBank/DDBJ databases">
        <title>Sequencing the genomes of 1000 actinobacteria strains.</title>
        <authorList>
            <person name="Klenk H.-P."/>
        </authorList>
    </citation>
    <scope>NUCLEOTIDE SEQUENCE [LARGE SCALE GENOMIC DNA]</scope>
    <source>
        <strain evidence="1 2">DSM 45157</strain>
    </source>
</reference>
<evidence type="ECO:0000313" key="1">
    <source>
        <dbReference type="EMBL" id="MBE1456035.1"/>
    </source>
</evidence>
<protein>
    <submittedName>
        <fullName evidence="1">Uncharacterized protein</fullName>
    </submittedName>
</protein>
<accession>A0ABR9HAI3</accession>
<evidence type="ECO:0000313" key="2">
    <source>
        <dbReference type="Proteomes" id="UP000598217"/>
    </source>
</evidence>
<sequence length="73" mass="8476">MQRYLNLSELVHVRWLATETMRLRRPRRPRRASRVRAFAPLPRIPAPRRPLDAAPLEVLHAVLAGLHRLGVAR</sequence>
<dbReference type="RefSeq" id="WP_191275461.1">
    <property type="nucleotide sequence ID" value="NZ_BMXJ01000009.1"/>
</dbReference>
<comment type="caution">
    <text evidence="1">The sequence shown here is derived from an EMBL/GenBank/DDBJ whole genome shotgun (WGS) entry which is preliminary data.</text>
</comment>
<keyword evidence="2" id="KW-1185">Reference proteome</keyword>
<gene>
    <name evidence="1" type="ORF">H4W79_000249</name>
</gene>
<name>A0ABR9HAI3_9ACTN</name>
<dbReference type="EMBL" id="JADBDY010000001">
    <property type="protein sequence ID" value="MBE1456035.1"/>
    <property type="molecule type" value="Genomic_DNA"/>
</dbReference>
<proteinExistence type="predicted"/>
<dbReference type="Proteomes" id="UP000598217">
    <property type="component" value="Unassembled WGS sequence"/>
</dbReference>
<organism evidence="1 2">
    <name type="scientific">Nocardiopsis terrae</name>
    <dbReference type="NCBI Taxonomy" id="372655"/>
    <lineage>
        <taxon>Bacteria</taxon>
        <taxon>Bacillati</taxon>
        <taxon>Actinomycetota</taxon>
        <taxon>Actinomycetes</taxon>
        <taxon>Streptosporangiales</taxon>
        <taxon>Nocardiopsidaceae</taxon>
        <taxon>Nocardiopsis</taxon>
    </lineage>
</organism>